<evidence type="ECO:0000313" key="4">
    <source>
        <dbReference type="Proteomes" id="UP000271974"/>
    </source>
</evidence>
<dbReference type="EMBL" id="RQTK01001157">
    <property type="protein sequence ID" value="RUS71797.1"/>
    <property type="molecule type" value="Genomic_DNA"/>
</dbReference>
<dbReference type="Proteomes" id="UP000271974">
    <property type="component" value="Unassembled WGS sequence"/>
</dbReference>
<proteinExistence type="predicted"/>
<keyword evidence="4" id="KW-1185">Reference proteome</keyword>
<feature type="region of interest" description="Disordered" evidence="1">
    <location>
        <begin position="1"/>
        <end position="20"/>
    </location>
</feature>
<keyword evidence="2" id="KW-0472">Membrane</keyword>
<feature type="transmembrane region" description="Helical" evidence="2">
    <location>
        <begin position="77"/>
        <end position="95"/>
    </location>
</feature>
<accession>A0A433SRA2</accession>
<evidence type="ECO:0000256" key="1">
    <source>
        <dbReference type="SAM" id="MobiDB-lite"/>
    </source>
</evidence>
<protein>
    <submittedName>
        <fullName evidence="3">Uncharacterized protein</fullName>
    </submittedName>
</protein>
<feature type="non-terminal residue" evidence="3">
    <location>
        <position position="1"/>
    </location>
</feature>
<keyword evidence="2" id="KW-0812">Transmembrane</keyword>
<name>A0A433SRA2_ELYCH</name>
<sequence>GVSTLEPATKFEHTTPTGQAPCRVVRTPVVNATPTKRQVQEKVEEIVTHLSVQPEKLSSVKRSKTSAPDLRASSTTMGLGGIIFIGALFGLLIVSDFSKIVHDLRFFLGSTEGRSS</sequence>
<reference evidence="3 4" key="1">
    <citation type="submission" date="2019-01" db="EMBL/GenBank/DDBJ databases">
        <title>A draft genome assembly of the solar-powered sea slug Elysia chlorotica.</title>
        <authorList>
            <person name="Cai H."/>
            <person name="Li Q."/>
            <person name="Fang X."/>
            <person name="Li J."/>
            <person name="Curtis N.E."/>
            <person name="Altenburger A."/>
            <person name="Shibata T."/>
            <person name="Feng M."/>
            <person name="Maeda T."/>
            <person name="Schwartz J.A."/>
            <person name="Shigenobu S."/>
            <person name="Lundholm N."/>
            <person name="Nishiyama T."/>
            <person name="Yang H."/>
            <person name="Hasebe M."/>
            <person name="Li S."/>
            <person name="Pierce S.K."/>
            <person name="Wang J."/>
        </authorList>
    </citation>
    <scope>NUCLEOTIDE SEQUENCE [LARGE SCALE GENOMIC DNA]</scope>
    <source>
        <strain evidence="3">EC2010</strain>
        <tissue evidence="3">Whole organism of an adult</tissue>
    </source>
</reference>
<dbReference type="AlphaFoldDB" id="A0A433SRA2"/>
<evidence type="ECO:0000313" key="3">
    <source>
        <dbReference type="EMBL" id="RUS71797.1"/>
    </source>
</evidence>
<comment type="caution">
    <text evidence="3">The sequence shown here is derived from an EMBL/GenBank/DDBJ whole genome shotgun (WGS) entry which is preliminary data.</text>
</comment>
<evidence type="ECO:0000256" key="2">
    <source>
        <dbReference type="SAM" id="Phobius"/>
    </source>
</evidence>
<organism evidence="3 4">
    <name type="scientific">Elysia chlorotica</name>
    <name type="common">Eastern emerald elysia</name>
    <name type="synonym">Sea slug</name>
    <dbReference type="NCBI Taxonomy" id="188477"/>
    <lineage>
        <taxon>Eukaryota</taxon>
        <taxon>Metazoa</taxon>
        <taxon>Spiralia</taxon>
        <taxon>Lophotrochozoa</taxon>
        <taxon>Mollusca</taxon>
        <taxon>Gastropoda</taxon>
        <taxon>Heterobranchia</taxon>
        <taxon>Euthyneura</taxon>
        <taxon>Panpulmonata</taxon>
        <taxon>Sacoglossa</taxon>
        <taxon>Placobranchoidea</taxon>
        <taxon>Plakobranchidae</taxon>
        <taxon>Elysia</taxon>
    </lineage>
</organism>
<dbReference type="OrthoDB" id="10628276at2759"/>
<gene>
    <name evidence="3" type="ORF">EGW08_020433</name>
</gene>
<keyword evidence="2" id="KW-1133">Transmembrane helix</keyword>